<protein>
    <recommendedName>
        <fullName evidence="4">CCHC-type domain-containing protein</fullName>
    </recommendedName>
</protein>
<dbReference type="Proteomes" id="UP001085076">
    <property type="component" value="Miscellaneous, Linkage group lg04"/>
</dbReference>
<dbReference type="OrthoDB" id="690728at2759"/>
<comment type="caution">
    <text evidence="2">The sequence shown here is derived from an EMBL/GenBank/DDBJ whole genome shotgun (WGS) entry which is preliminary data.</text>
</comment>
<evidence type="ECO:0000313" key="2">
    <source>
        <dbReference type="EMBL" id="KAJ0975730.1"/>
    </source>
</evidence>
<dbReference type="AlphaFoldDB" id="A0A9D5CPL7"/>
<dbReference type="InterPro" id="IPR036875">
    <property type="entry name" value="Znf_CCHC_sf"/>
</dbReference>
<accession>A0A9D5CPL7</accession>
<keyword evidence="3" id="KW-1185">Reference proteome</keyword>
<feature type="region of interest" description="Disordered" evidence="1">
    <location>
        <begin position="96"/>
        <end position="133"/>
    </location>
</feature>
<dbReference type="PANTHER" id="PTHR47481">
    <property type="match status" value="1"/>
</dbReference>
<dbReference type="SUPFAM" id="SSF57756">
    <property type="entry name" value="Retrovirus zinc finger-like domains"/>
    <property type="match status" value="1"/>
</dbReference>
<dbReference type="PANTHER" id="PTHR47481:SF31">
    <property type="entry name" value="OS01G0873500 PROTEIN"/>
    <property type="match status" value="1"/>
</dbReference>
<dbReference type="EMBL" id="JAGGNH010000004">
    <property type="protein sequence ID" value="KAJ0975730.1"/>
    <property type="molecule type" value="Genomic_DNA"/>
</dbReference>
<evidence type="ECO:0008006" key="4">
    <source>
        <dbReference type="Google" id="ProtNLM"/>
    </source>
</evidence>
<sequence>MQLANIKKGDLSITDYFNRVKSLADTLSSIGLPLKDDEVLSYMLVGLGKEYDSLVTSVTTRTEPFSLTELYAHMLNFEMRKEQQQGAFQITTNNVIRSNNQGGKDNYRGKGRSTGNSGGRGKKTFSNNSNSVRRNRPQCQVCGKMGHVALKCYHRFDHSYQAEETHVAALASTSSYGVDTNWYTDSGATDHIT</sequence>
<reference evidence="2" key="2">
    <citation type="journal article" date="2022" name="Hortic Res">
        <title>The genome of Dioscorea zingiberensis sheds light on the biosynthesis, origin and evolution of the medicinally important diosgenin saponins.</title>
        <authorList>
            <person name="Li Y."/>
            <person name="Tan C."/>
            <person name="Li Z."/>
            <person name="Guo J."/>
            <person name="Li S."/>
            <person name="Chen X."/>
            <person name="Wang C."/>
            <person name="Dai X."/>
            <person name="Yang H."/>
            <person name="Song W."/>
            <person name="Hou L."/>
            <person name="Xu J."/>
            <person name="Tong Z."/>
            <person name="Xu A."/>
            <person name="Yuan X."/>
            <person name="Wang W."/>
            <person name="Yang Q."/>
            <person name="Chen L."/>
            <person name="Sun Z."/>
            <person name="Wang K."/>
            <person name="Pan B."/>
            <person name="Chen J."/>
            <person name="Bao Y."/>
            <person name="Liu F."/>
            <person name="Qi X."/>
            <person name="Gang D.R."/>
            <person name="Wen J."/>
            <person name="Li J."/>
        </authorList>
    </citation>
    <scope>NUCLEOTIDE SEQUENCE</scope>
    <source>
        <strain evidence="2">Dzin_1.0</strain>
    </source>
</reference>
<evidence type="ECO:0000313" key="3">
    <source>
        <dbReference type="Proteomes" id="UP001085076"/>
    </source>
</evidence>
<name>A0A9D5CPL7_9LILI</name>
<proteinExistence type="predicted"/>
<gene>
    <name evidence="2" type="ORF">J5N97_017695</name>
</gene>
<evidence type="ECO:0000256" key="1">
    <source>
        <dbReference type="SAM" id="MobiDB-lite"/>
    </source>
</evidence>
<reference evidence="2" key="1">
    <citation type="submission" date="2021-03" db="EMBL/GenBank/DDBJ databases">
        <authorList>
            <person name="Li Z."/>
            <person name="Yang C."/>
        </authorList>
    </citation>
    <scope>NUCLEOTIDE SEQUENCE</scope>
    <source>
        <strain evidence="2">Dzin_1.0</strain>
        <tissue evidence="2">Leaf</tissue>
    </source>
</reference>
<organism evidence="2 3">
    <name type="scientific">Dioscorea zingiberensis</name>
    <dbReference type="NCBI Taxonomy" id="325984"/>
    <lineage>
        <taxon>Eukaryota</taxon>
        <taxon>Viridiplantae</taxon>
        <taxon>Streptophyta</taxon>
        <taxon>Embryophyta</taxon>
        <taxon>Tracheophyta</taxon>
        <taxon>Spermatophyta</taxon>
        <taxon>Magnoliopsida</taxon>
        <taxon>Liliopsida</taxon>
        <taxon>Dioscoreales</taxon>
        <taxon>Dioscoreaceae</taxon>
        <taxon>Dioscorea</taxon>
    </lineage>
</organism>
<dbReference type="GO" id="GO:0008270">
    <property type="term" value="F:zinc ion binding"/>
    <property type="evidence" value="ECO:0007669"/>
    <property type="project" value="InterPro"/>
</dbReference>
<dbReference type="GO" id="GO:0003676">
    <property type="term" value="F:nucleic acid binding"/>
    <property type="evidence" value="ECO:0007669"/>
    <property type="project" value="InterPro"/>
</dbReference>
<dbReference type="Pfam" id="PF14223">
    <property type="entry name" value="Retrotran_gag_2"/>
    <property type="match status" value="1"/>
</dbReference>